<dbReference type="EMBL" id="JABEYC010000346">
    <property type="protein sequence ID" value="KAF4978747.1"/>
    <property type="molecule type" value="Genomic_DNA"/>
</dbReference>
<protein>
    <submittedName>
        <fullName evidence="2">Uncharacterized protein</fullName>
    </submittedName>
</protein>
<evidence type="ECO:0000256" key="1">
    <source>
        <dbReference type="SAM" id="MobiDB-lite"/>
    </source>
</evidence>
<feature type="region of interest" description="Disordered" evidence="1">
    <location>
        <begin position="1"/>
        <end position="59"/>
    </location>
</feature>
<reference evidence="2" key="2">
    <citation type="submission" date="2020-05" db="EMBL/GenBank/DDBJ databases">
        <authorList>
            <person name="Kim H.-S."/>
            <person name="Proctor R.H."/>
            <person name="Brown D.W."/>
        </authorList>
    </citation>
    <scope>NUCLEOTIDE SEQUENCE</scope>
    <source>
        <strain evidence="2">NRRL 22465</strain>
    </source>
</reference>
<gene>
    <name evidence="2" type="ORF">FZEAL_4940</name>
</gene>
<proteinExistence type="predicted"/>
<organism evidence="2 3">
    <name type="scientific">Fusarium zealandicum</name>
    <dbReference type="NCBI Taxonomy" id="1053134"/>
    <lineage>
        <taxon>Eukaryota</taxon>
        <taxon>Fungi</taxon>
        <taxon>Dikarya</taxon>
        <taxon>Ascomycota</taxon>
        <taxon>Pezizomycotina</taxon>
        <taxon>Sordariomycetes</taxon>
        <taxon>Hypocreomycetidae</taxon>
        <taxon>Hypocreales</taxon>
        <taxon>Nectriaceae</taxon>
        <taxon>Fusarium</taxon>
        <taxon>Fusarium staphyleae species complex</taxon>
    </lineage>
</organism>
<evidence type="ECO:0000313" key="3">
    <source>
        <dbReference type="Proteomes" id="UP000635477"/>
    </source>
</evidence>
<comment type="caution">
    <text evidence="2">The sequence shown here is derived from an EMBL/GenBank/DDBJ whole genome shotgun (WGS) entry which is preliminary data.</text>
</comment>
<dbReference type="AlphaFoldDB" id="A0A8H4UKR6"/>
<accession>A0A8H4UKR6</accession>
<evidence type="ECO:0000313" key="2">
    <source>
        <dbReference type="EMBL" id="KAF4978747.1"/>
    </source>
</evidence>
<reference evidence="2" key="1">
    <citation type="journal article" date="2020" name="BMC Genomics">
        <title>Correction to: Identification and distribution of gene clusters required for synthesis of sphingolipid metabolism inhibitors in diverse species of the filamentous fungus Fusarium.</title>
        <authorList>
            <person name="Kim H.S."/>
            <person name="Lohmar J.M."/>
            <person name="Busman M."/>
            <person name="Brown D.W."/>
            <person name="Naumann T.A."/>
            <person name="Divon H.H."/>
            <person name="Lysoe E."/>
            <person name="Uhlig S."/>
            <person name="Proctor R.H."/>
        </authorList>
    </citation>
    <scope>NUCLEOTIDE SEQUENCE</scope>
    <source>
        <strain evidence="2">NRRL 22465</strain>
    </source>
</reference>
<name>A0A8H4UKR6_9HYPO</name>
<feature type="compositionally biased region" description="Basic and acidic residues" evidence="1">
    <location>
        <begin position="48"/>
        <end position="59"/>
    </location>
</feature>
<feature type="compositionally biased region" description="Basic and acidic residues" evidence="1">
    <location>
        <begin position="14"/>
        <end position="32"/>
    </location>
</feature>
<sequence>MFQSLSRQSGAGRDAGRPDEEGRWKPSPDHPASRRLLRAPPTSVLPVERTREGRDGESVEIQCTHRPDVVVHVDGALIDGVSDLERLGPRAHLGWQWETRQNGAVDDFAWWRMGRRLGAYLIPAAPPA</sequence>
<keyword evidence="3" id="KW-1185">Reference proteome</keyword>
<dbReference type="Proteomes" id="UP000635477">
    <property type="component" value="Unassembled WGS sequence"/>
</dbReference>